<proteinExistence type="predicted"/>
<dbReference type="GO" id="GO:0015074">
    <property type="term" value="P:DNA integration"/>
    <property type="evidence" value="ECO:0007669"/>
    <property type="project" value="UniProtKB-KW"/>
</dbReference>
<evidence type="ECO:0000256" key="10">
    <source>
        <dbReference type="ARBA" id="ARBA00023125"/>
    </source>
</evidence>
<evidence type="ECO:0000313" key="14">
    <source>
        <dbReference type="Proteomes" id="UP000765509"/>
    </source>
</evidence>
<dbReference type="Gene3D" id="3.30.420.10">
    <property type="entry name" value="Ribonuclease H-like superfamily/Ribonuclease H"/>
    <property type="match status" value="1"/>
</dbReference>
<dbReference type="GO" id="GO:0006508">
    <property type="term" value="P:proteolysis"/>
    <property type="evidence" value="ECO:0007669"/>
    <property type="project" value="UniProtKB-KW"/>
</dbReference>
<name>A0A9Q3HG16_9BASI</name>
<dbReference type="PANTHER" id="PTHR37984">
    <property type="entry name" value="PROTEIN CBG26694"/>
    <property type="match status" value="1"/>
</dbReference>
<dbReference type="AlphaFoldDB" id="A0A9Q3HG16"/>
<evidence type="ECO:0000256" key="8">
    <source>
        <dbReference type="ARBA" id="ARBA00022918"/>
    </source>
</evidence>
<feature type="domain" description="Integrase catalytic" evidence="12">
    <location>
        <begin position="207"/>
        <end position="377"/>
    </location>
</feature>
<evidence type="ECO:0000256" key="2">
    <source>
        <dbReference type="ARBA" id="ARBA00022723"/>
    </source>
</evidence>
<evidence type="ECO:0000256" key="6">
    <source>
        <dbReference type="ARBA" id="ARBA00022884"/>
    </source>
</evidence>
<keyword evidence="11" id="KW-0233">DNA recombination</keyword>
<evidence type="ECO:0000256" key="4">
    <source>
        <dbReference type="ARBA" id="ARBA00022801"/>
    </source>
</evidence>
<dbReference type="Pfam" id="PF17921">
    <property type="entry name" value="Integrase_H2C2"/>
    <property type="match status" value="1"/>
</dbReference>
<evidence type="ECO:0000256" key="11">
    <source>
        <dbReference type="ARBA" id="ARBA00023172"/>
    </source>
</evidence>
<evidence type="ECO:0000256" key="9">
    <source>
        <dbReference type="ARBA" id="ARBA00022932"/>
    </source>
</evidence>
<keyword evidence="1" id="KW-0645">Protease</keyword>
<dbReference type="GO" id="GO:0003723">
    <property type="term" value="F:RNA binding"/>
    <property type="evidence" value="ECO:0007669"/>
    <property type="project" value="UniProtKB-KW"/>
</dbReference>
<evidence type="ECO:0000256" key="1">
    <source>
        <dbReference type="ARBA" id="ARBA00022670"/>
    </source>
</evidence>
<keyword evidence="6" id="KW-0694">RNA-binding</keyword>
<dbReference type="FunFam" id="1.10.340.70:FF:000001">
    <property type="entry name" value="Retrovirus-related Pol polyprotein from transposon gypsy-like Protein"/>
    <property type="match status" value="1"/>
</dbReference>
<keyword evidence="4" id="KW-0378">Hydrolase</keyword>
<keyword evidence="14" id="KW-1185">Reference proteome</keyword>
<dbReference type="PANTHER" id="PTHR37984:SF5">
    <property type="entry name" value="PROTEIN NYNRIN-LIKE"/>
    <property type="match status" value="1"/>
</dbReference>
<reference evidence="13" key="1">
    <citation type="submission" date="2021-03" db="EMBL/GenBank/DDBJ databases">
        <title>Draft genome sequence of rust myrtle Austropuccinia psidii MF-1, a brazilian biotype.</title>
        <authorList>
            <person name="Quecine M.C."/>
            <person name="Pachon D.M.R."/>
            <person name="Bonatelli M.L."/>
            <person name="Correr F.H."/>
            <person name="Franceschini L.M."/>
            <person name="Leite T.F."/>
            <person name="Margarido G.R.A."/>
            <person name="Almeida C.A."/>
            <person name="Ferrarezi J.A."/>
            <person name="Labate C.A."/>
        </authorList>
    </citation>
    <scope>NUCLEOTIDE SEQUENCE</scope>
    <source>
        <strain evidence="13">MF-1</strain>
    </source>
</reference>
<sequence length="583" mass="67360">MLRWQIAIQEYRGDMTIVHKDGNIHKNPDGLSRWALPNNIDNPDYVPEEASPQIPIKGISVKDLKTTFFEEVRNSYIQDKNFSILCRLLTKDCKENSLIHALDEIWRKPYDEGRFHLLDGIIYHRTKHKCAMTVVDRSLINLVLKECHNSPFSGHLSEDRTREKVKTCIWWPMWQKDVAEYGKTCDICQKSNKSTGKIFGNMIKIQEPSRPWEIVHMDWVTGLPPGGDRGYNSFLVIVDIFSKTPIFLPCHKDDTAMYTAVLIGNIVISWTGIFTKIISDRDPKFTSALWKNLHQLFGTSLSFSTAYHPQTDGLPERMIQTLEDMVRRFCAYGLEFKDCDGFTHDWCTLFPELESAYKTSIHASTNKTPAILEQGWNPKLPQDSLRKELIEIHPTAASFKGILEKSRKHEVRCMEDSFAYAKDKWDKSHATPDFKVGDLVLVSTTNFNNIKGCKKLIYSFAEPFVIKALHGENAVELELSEELRNKDCTFPVSLMKPYKSSDAEKFPLRKKVPQVIPPIESSGIRKIIKALKERKLRTNKVREYLVRYSEPTCEDEWLAGKDKPEATKLLRRFRHSRNNNIKK</sequence>
<keyword evidence="9" id="KW-0239">DNA-directed DNA polymerase</keyword>
<dbReference type="OrthoDB" id="2595244at2759"/>
<evidence type="ECO:0000256" key="7">
    <source>
        <dbReference type="ARBA" id="ARBA00022908"/>
    </source>
</evidence>
<keyword evidence="7" id="KW-0229">DNA integration</keyword>
<dbReference type="Pfam" id="PF24626">
    <property type="entry name" value="SH3_Tf2-1"/>
    <property type="match status" value="1"/>
</dbReference>
<keyword evidence="8" id="KW-0695">RNA-directed DNA polymerase</keyword>
<dbReference type="InterPro" id="IPR056924">
    <property type="entry name" value="SH3_Tf2-1"/>
</dbReference>
<dbReference type="InterPro" id="IPR036397">
    <property type="entry name" value="RNaseH_sf"/>
</dbReference>
<dbReference type="InterPro" id="IPR012337">
    <property type="entry name" value="RNaseH-like_sf"/>
</dbReference>
<dbReference type="PROSITE" id="PS50994">
    <property type="entry name" value="INTEGRASE"/>
    <property type="match status" value="1"/>
</dbReference>
<dbReference type="GO" id="GO:0006310">
    <property type="term" value="P:DNA recombination"/>
    <property type="evidence" value="ECO:0007669"/>
    <property type="project" value="UniProtKB-KW"/>
</dbReference>
<comment type="caution">
    <text evidence="13">The sequence shown here is derived from an EMBL/GenBank/DDBJ whole genome shotgun (WGS) entry which is preliminary data.</text>
</comment>
<evidence type="ECO:0000259" key="12">
    <source>
        <dbReference type="PROSITE" id="PS50994"/>
    </source>
</evidence>
<evidence type="ECO:0000256" key="5">
    <source>
        <dbReference type="ARBA" id="ARBA00022842"/>
    </source>
</evidence>
<dbReference type="GO" id="GO:0003887">
    <property type="term" value="F:DNA-directed DNA polymerase activity"/>
    <property type="evidence" value="ECO:0007669"/>
    <property type="project" value="UniProtKB-KW"/>
</dbReference>
<dbReference type="GO" id="GO:0046872">
    <property type="term" value="F:metal ion binding"/>
    <property type="evidence" value="ECO:0007669"/>
    <property type="project" value="UniProtKB-KW"/>
</dbReference>
<evidence type="ECO:0000313" key="13">
    <source>
        <dbReference type="EMBL" id="MBW0502917.1"/>
    </source>
</evidence>
<organism evidence="13 14">
    <name type="scientific">Austropuccinia psidii MF-1</name>
    <dbReference type="NCBI Taxonomy" id="1389203"/>
    <lineage>
        <taxon>Eukaryota</taxon>
        <taxon>Fungi</taxon>
        <taxon>Dikarya</taxon>
        <taxon>Basidiomycota</taxon>
        <taxon>Pucciniomycotina</taxon>
        <taxon>Pucciniomycetes</taxon>
        <taxon>Pucciniales</taxon>
        <taxon>Sphaerophragmiaceae</taxon>
        <taxon>Austropuccinia</taxon>
    </lineage>
</organism>
<dbReference type="GO" id="GO:0004190">
    <property type="term" value="F:aspartic-type endopeptidase activity"/>
    <property type="evidence" value="ECO:0007669"/>
    <property type="project" value="UniProtKB-KW"/>
</dbReference>
<accession>A0A9Q3HG16</accession>
<keyword evidence="5" id="KW-0460">Magnesium</keyword>
<keyword evidence="3" id="KW-0064">Aspartyl protease</keyword>
<dbReference type="GO" id="GO:0003677">
    <property type="term" value="F:DNA binding"/>
    <property type="evidence" value="ECO:0007669"/>
    <property type="project" value="UniProtKB-KW"/>
</dbReference>
<dbReference type="Proteomes" id="UP000765509">
    <property type="component" value="Unassembled WGS sequence"/>
</dbReference>
<protein>
    <recommendedName>
        <fullName evidence="12">Integrase catalytic domain-containing protein</fullName>
    </recommendedName>
</protein>
<dbReference type="GO" id="GO:0005634">
    <property type="term" value="C:nucleus"/>
    <property type="evidence" value="ECO:0007669"/>
    <property type="project" value="UniProtKB-ARBA"/>
</dbReference>
<dbReference type="Gene3D" id="1.10.340.70">
    <property type="match status" value="1"/>
</dbReference>
<dbReference type="InterPro" id="IPR050951">
    <property type="entry name" value="Retrovirus_Pol_polyprotein"/>
</dbReference>
<keyword evidence="9" id="KW-0808">Transferase</keyword>
<dbReference type="InterPro" id="IPR001584">
    <property type="entry name" value="Integrase_cat-core"/>
</dbReference>
<keyword evidence="10" id="KW-0238">DNA-binding</keyword>
<evidence type="ECO:0000256" key="3">
    <source>
        <dbReference type="ARBA" id="ARBA00022750"/>
    </source>
</evidence>
<dbReference type="InterPro" id="IPR041588">
    <property type="entry name" value="Integrase_H2C2"/>
</dbReference>
<keyword evidence="2" id="KW-0479">Metal-binding</keyword>
<dbReference type="EMBL" id="AVOT02017078">
    <property type="protein sequence ID" value="MBW0502917.1"/>
    <property type="molecule type" value="Genomic_DNA"/>
</dbReference>
<keyword evidence="9" id="KW-0548">Nucleotidyltransferase</keyword>
<dbReference type="SUPFAM" id="SSF53098">
    <property type="entry name" value="Ribonuclease H-like"/>
    <property type="match status" value="1"/>
</dbReference>
<dbReference type="GO" id="GO:0003964">
    <property type="term" value="F:RNA-directed DNA polymerase activity"/>
    <property type="evidence" value="ECO:0007669"/>
    <property type="project" value="UniProtKB-KW"/>
</dbReference>
<gene>
    <name evidence="13" type="ORF">O181_042632</name>
</gene>